<dbReference type="InterPro" id="IPR014747">
    <property type="entry name" value="Bac_photo_RC_H_C"/>
</dbReference>
<proteinExistence type="predicted"/>
<evidence type="ECO:0000313" key="2">
    <source>
        <dbReference type="Proteomes" id="UP000632828"/>
    </source>
</evidence>
<dbReference type="AlphaFoldDB" id="A0A8J6R5S4"/>
<comment type="caution">
    <text evidence="1">The sequence shown here is derived from an EMBL/GenBank/DDBJ whole genome shotgun (WGS) entry which is preliminary data.</text>
</comment>
<keyword evidence="2" id="KW-1185">Reference proteome</keyword>
<dbReference type="Proteomes" id="UP000632828">
    <property type="component" value="Unassembled WGS sequence"/>
</dbReference>
<sequence length="236" mass="27580">MLKNAEHLIGYTLESCDGEIGQVKGFHCDDQHWTVRYLVADMGHWFRDRQILIPPSAITGVNLNMQTIDINLTKQQIDDIPALVHGETEARQLQDPRDPHRCSSHNLISSHVQGTDGDIGHIDDFLIDLDTWAIRYFIIDTRKWWLAKKVMLSSLWIERVNWLEAKVYVNLARETMKHTSPYTVLDPLNCRHESHRQRRREDWIKAMSHILGKSDNRELLKTQQNDHWLSGTTNQQ</sequence>
<dbReference type="GO" id="GO:0030077">
    <property type="term" value="C:plasma membrane light-harvesting complex"/>
    <property type="evidence" value="ECO:0007669"/>
    <property type="project" value="InterPro"/>
</dbReference>
<protein>
    <submittedName>
        <fullName evidence="1">PRC-barrel domain containing protein</fullName>
    </submittedName>
</protein>
<dbReference type="RefSeq" id="WP_191155263.1">
    <property type="nucleotide sequence ID" value="NZ_JACWUN010000007.1"/>
</dbReference>
<dbReference type="Gene3D" id="3.90.50.10">
    <property type="entry name" value="Photosynthetic Reaction Center, subunit H, domain 2"/>
    <property type="match status" value="1"/>
</dbReference>
<dbReference type="EMBL" id="JACWUN010000007">
    <property type="protein sequence ID" value="MBD1400584.1"/>
    <property type="molecule type" value="Genomic_DNA"/>
</dbReference>
<dbReference type="SUPFAM" id="SSF50346">
    <property type="entry name" value="PRC-barrel domain"/>
    <property type="match status" value="2"/>
</dbReference>
<reference evidence="1" key="1">
    <citation type="submission" date="2020-09" db="EMBL/GenBank/DDBJ databases">
        <title>Pelobacter alkaliphilus sp. nov., a novel anaerobic arsenate-reducing bacterium from terrestrial mud volcano.</title>
        <authorList>
            <person name="Khomyakova M.A."/>
            <person name="Merkel A.Y."/>
            <person name="Slobodkin A.I."/>
        </authorList>
    </citation>
    <scope>NUCLEOTIDE SEQUENCE</scope>
    <source>
        <strain evidence="1">M08fum</strain>
    </source>
</reference>
<dbReference type="InterPro" id="IPR011033">
    <property type="entry name" value="PRC_barrel-like_sf"/>
</dbReference>
<dbReference type="Gene3D" id="2.30.30.240">
    <property type="entry name" value="PRC-barrel domain"/>
    <property type="match status" value="1"/>
</dbReference>
<organism evidence="1 2">
    <name type="scientific">Pelovirga terrestris</name>
    <dbReference type="NCBI Taxonomy" id="2771352"/>
    <lineage>
        <taxon>Bacteria</taxon>
        <taxon>Pseudomonadati</taxon>
        <taxon>Thermodesulfobacteriota</taxon>
        <taxon>Desulfuromonadia</taxon>
        <taxon>Geobacterales</taxon>
        <taxon>Geobacteraceae</taxon>
        <taxon>Pelovirga</taxon>
    </lineage>
</organism>
<name>A0A8J6R5S4_9BACT</name>
<accession>A0A8J6R5S4</accession>
<evidence type="ECO:0000313" key="1">
    <source>
        <dbReference type="EMBL" id="MBD1400584.1"/>
    </source>
</evidence>
<dbReference type="GO" id="GO:0019684">
    <property type="term" value="P:photosynthesis, light reaction"/>
    <property type="evidence" value="ECO:0007669"/>
    <property type="project" value="InterPro"/>
</dbReference>
<gene>
    <name evidence="1" type="ORF">ICT70_07860</name>
</gene>